<protein>
    <recommendedName>
        <fullName evidence="4">Peptidyl-prolyl cis-trans isomerase</fullName>
        <shortName evidence="4">PPIase</shortName>
        <ecNumber evidence="4">5.2.1.8</ecNumber>
    </recommendedName>
</protein>
<keyword evidence="3 4" id="KW-0413">Isomerase</keyword>
<dbReference type="RefSeq" id="WP_386819985.1">
    <property type="nucleotide sequence ID" value="NZ_JBHUIT010000011.1"/>
</dbReference>
<comment type="caution">
    <text evidence="6">The sequence shown here is derived from an EMBL/GenBank/DDBJ whole genome shotgun (WGS) entry which is preliminary data.</text>
</comment>
<dbReference type="InterPro" id="IPR002130">
    <property type="entry name" value="Cyclophilin-type_PPIase_dom"/>
</dbReference>
<dbReference type="Pfam" id="PF00160">
    <property type="entry name" value="Pro_isomerase"/>
    <property type="match status" value="1"/>
</dbReference>
<keyword evidence="2 4" id="KW-0697">Rotamase</keyword>
<gene>
    <name evidence="6" type="ORF">ACFSSA_08405</name>
</gene>
<name>A0ABW5D7Y7_9BACT</name>
<dbReference type="InterPro" id="IPR020892">
    <property type="entry name" value="Cyclophilin-type_PPIase_CS"/>
</dbReference>
<keyword evidence="7" id="KW-1185">Reference proteome</keyword>
<feature type="signal peptide" evidence="4">
    <location>
        <begin position="1"/>
        <end position="23"/>
    </location>
</feature>
<dbReference type="SUPFAM" id="SSF50891">
    <property type="entry name" value="Cyclophilin-like"/>
    <property type="match status" value="1"/>
</dbReference>
<reference evidence="7" key="1">
    <citation type="journal article" date="2019" name="Int. J. Syst. Evol. Microbiol.">
        <title>The Global Catalogue of Microorganisms (GCM) 10K type strain sequencing project: providing services to taxonomists for standard genome sequencing and annotation.</title>
        <authorList>
            <consortium name="The Broad Institute Genomics Platform"/>
            <consortium name="The Broad Institute Genome Sequencing Center for Infectious Disease"/>
            <person name="Wu L."/>
            <person name="Ma J."/>
        </authorList>
    </citation>
    <scope>NUCLEOTIDE SEQUENCE [LARGE SCALE GENOMIC DNA]</scope>
    <source>
        <strain evidence="7">CGMCC 4.7106</strain>
    </source>
</reference>
<feature type="chain" id="PRO_5045014132" description="Peptidyl-prolyl cis-trans isomerase" evidence="4">
    <location>
        <begin position="24"/>
        <end position="218"/>
    </location>
</feature>
<evidence type="ECO:0000256" key="2">
    <source>
        <dbReference type="ARBA" id="ARBA00023110"/>
    </source>
</evidence>
<comment type="similarity">
    <text evidence="1 4">Belongs to the cyclophilin-type PPIase family.</text>
</comment>
<comment type="catalytic activity">
    <reaction evidence="4">
        <text>[protein]-peptidylproline (omega=180) = [protein]-peptidylproline (omega=0)</text>
        <dbReference type="Rhea" id="RHEA:16237"/>
        <dbReference type="Rhea" id="RHEA-COMP:10747"/>
        <dbReference type="Rhea" id="RHEA-COMP:10748"/>
        <dbReference type="ChEBI" id="CHEBI:83833"/>
        <dbReference type="ChEBI" id="CHEBI:83834"/>
        <dbReference type="EC" id="5.2.1.8"/>
    </reaction>
</comment>
<evidence type="ECO:0000256" key="3">
    <source>
        <dbReference type="ARBA" id="ARBA00023235"/>
    </source>
</evidence>
<dbReference type="Gene3D" id="2.40.100.10">
    <property type="entry name" value="Cyclophilin-like"/>
    <property type="match status" value="1"/>
</dbReference>
<dbReference type="PROSITE" id="PS00170">
    <property type="entry name" value="CSA_PPIASE_1"/>
    <property type="match status" value="1"/>
</dbReference>
<evidence type="ECO:0000256" key="1">
    <source>
        <dbReference type="ARBA" id="ARBA00007365"/>
    </source>
</evidence>
<proteinExistence type="inferred from homology"/>
<comment type="function">
    <text evidence="4">PPIases accelerate the folding of proteins. It catalyzes the cis-trans isomerization of proline imidic peptide bonds in oligopeptides.</text>
</comment>
<feature type="domain" description="PPIase cyclophilin-type" evidence="5">
    <location>
        <begin position="51"/>
        <end position="217"/>
    </location>
</feature>
<dbReference type="PRINTS" id="PR00153">
    <property type="entry name" value="CSAPPISMRASE"/>
</dbReference>
<evidence type="ECO:0000256" key="4">
    <source>
        <dbReference type="RuleBase" id="RU363019"/>
    </source>
</evidence>
<dbReference type="CDD" id="cd01920">
    <property type="entry name" value="cyclophilin_EcCYP_like"/>
    <property type="match status" value="1"/>
</dbReference>
<evidence type="ECO:0000313" key="7">
    <source>
        <dbReference type="Proteomes" id="UP001597375"/>
    </source>
</evidence>
<dbReference type="Proteomes" id="UP001597375">
    <property type="component" value="Unassembled WGS sequence"/>
</dbReference>
<dbReference type="PROSITE" id="PS50072">
    <property type="entry name" value="CSA_PPIASE_2"/>
    <property type="match status" value="1"/>
</dbReference>
<dbReference type="EMBL" id="JBHUIT010000011">
    <property type="protein sequence ID" value="MFD2256695.1"/>
    <property type="molecule type" value="Genomic_DNA"/>
</dbReference>
<sequence>MKRRLVLLSMLGFAFLGSCNAEKQEETSTAAKPVDATENVSTRVRLKTNQGDIVLQLDAEKAPVTVANFLKYVNVGHYNGTVFHRVINGFMIQGGGFAMDSGRLVEKETGEGIKNESQNGLKNDEGTIAMARTSDPDSATAQFFINVSDNAALNYPSHGGYAVFGKVVEGMDVVNKIKGVKTGEKELMMIHPHTGQAMASSAEDVPLEPIVIEAATAE</sequence>
<organism evidence="6 7">
    <name type="scientific">Luteolibacter algae</name>
    <dbReference type="NCBI Taxonomy" id="454151"/>
    <lineage>
        <taxon>Bacteria</taxon>
        <taxon>Pseudomonadati</taxon>
        <taxon>Verrucomicrobiota</taxon>
        <taxon>Verrucomicrobiia</taxon>
        <taxon>Verrucomicrobiales</taxon>
        <taxon>Verrucomicrobiaceae</taxon>
        <taxon>Luteolibacter</taxon>
    </lineage>
</organism>
<dbReference type="PROSITE" id="PS51257">
    <property type="entry name" value="PROKAR_LIPOPROTEIN"/>
    <property type="match status" value="1"/>
</dbReference>
<dbReference type="InterPro" id="IPR029000">
    <property type="entry name" value="Cyclophilin-like_dom_sf"/>
</dbReference>
<accession>A0ABW5D7Y7</accession>
<keyword evidence="4" id="KW-0732">Signal</keyword>
<dbReference type="GO" id="GO:0016853">
    <property type="term" value="F:isomerase activity"/>
    <property type="evidence" value="ECO:0007669"/>
    <property type="project" value="UniProtKB-KW"/>
</dbReference>
<dbReference type="PANTHER" id="PTHR43246">
    <property type="entry name" value="PEPTIDYL-PROLYL CIS-TRANS ISOMERASE CYP38, CHLOROPLASTIC"/>
    <property type="match status" value="1"/>
</dbReference>
<dbReference type="EC" id="5.2.1.8" evidence="4"/>
<evidence type="ECO:0000313" key="6">
    <source>
        <dbReference type="EMBL" id="MFD2256695.1"/>
    </source>
</evidence>
<evidence type="ECO:0000259" key="5">
    <source>
        <dbReference type="PROSITE" id="PS50072"/>
    </source>
</evidence>
<dbReference type="InterPro" id="IPR044665">
    <property type="entry name" value="E_coli_cyclophilin_A-like"/>
</dbReference>